<comment type="caution">
    <text evidence="1">The sequence shown here is derived from an EMBL/GenBank/DDBJ whole genome shotgun (WGS) entry which is preliminary data.</text>
</comment>
<reference evidence="2" key="1">
    <citation type="journal article" date="2024" name="Proc. Natl. Acad. Sci. U.S.A.">
        <title>Extraordinary preservation of gene collinearity over three hundred million years revealed in homosporous lycophytes.</title>
        <authorList>
            <person name="Li C."/>
            <person name="Wickell D."/>
            <person name="Kuo L.Y."/>
            <person name="Chen X."/>
            <person name="Nie B."/>
            <person name="Liao X."/>
            <person name="Peng D."/>
            <person name="Ji J."/>
            <person name="Jenkins J."/>
            <person name="Williams M."/>
            <person name="Shu S."/>
            <person name="Plott C."/>
            <person name="Barry K."/>
            <person name="Rajasekar S."/>
            <person name="Grimwood J."/>
            <person name="Han X."/>
            <person name="Sun S."/>
            <person name="Hou Z."/>
            <person name="He W."/>
            <person name="Dai G."/>
            <person name="Sun C."/>
            <person name="Schmutz J."/>
            <person name="Leebens-Mack J.H."/>
            <person name="Li F.W."/>
            <person name="Wang L."/>
        </authorList>
    </citation>
    <scope>NUCLEOTIDE SEQUENCE [LARGE SCALE GENOMIC DNA]</scope>
    <source>
        <strain evidence="2">cv. PW_Plant_1</strain>
    </source>
</reference>
<sequence>MSRNSLVILELAQNGPRFICPFWDLWPVMTSNLGREQALLVLDQCIYDDGFLGCTGGSRNSSLILGLAQNQPQQLLGLQFFTESKRSLCQISRFVKMVFCTADSLFAARGCSVPGILPHDGFGYNLGSHGGKLTSAKAWNRQSSILAQPAEIVEVAVDATKEIRKYAVEWALKNVVQAGDFITLVAVIPESNLISCSTWGLTGECAFRTRPSTSDEFEEQITDSCHQMLRQVQKLQDEKKVRIKVKVIEDGVRGIAALQAERMRATWVILDRNLSQEGKYCLKRLQCNVVIVNRSDAQILRLNLKRSMGVKGDSAREIPSDNPISMVPESNSSKVYKRFDRQEAYGARKSPHSSSVSDQSMQTSSPEMEVSFTSTEPGTTLNFSSGSTTSPRSSVYPDLEPITTFSGFLQAGVASASNYSTPSFEYGSREVSSNSDSDQPSPVKKVRPESSSAEVLSRLKHSNTGNSFSASQPSSPKLISRVYWNKLSEELGKPTFSGGSSRSEPFPRQAQNFSNQRDDEIRYMHKIMRSHSSRSITNSLALRPVERTTVSDLFAFSNEGFETVAPASTIKASAMSLWNGILTQDKDVITSESNTDVPEKLDLDYSSNLRKSMSLSRQAPPGPPPLCSICQHKAPHFGRPPQKFSYADLEIATNVFSKENFLAEGGFGSVHRGILTNGQPIAVKQLKLASSQGDKEFCAEVEVLSCAQQRNVVTLIGYCIEDHRRLLVYEFICNGSLDSHLYGQKRPPLEWQARHKIAVGTARGLRYLHEECRVGCIIHRDMRPNNILLTHDFEPMVGDFGLARWQPDGALGVETRVIGTFGYLAPEYAQSGQITEKADVYAFGIVLLELVTGHKAIDLSRPKGQQCLTEWARPFLEAHQYHELVDSRLRNHYNDYEMYCMLQTAYLCICQNPDFRPRMSQVLRMLEGDVMLERSGVSTSWSSRHGEPFSFWY</sequence>
<gene>
    <name evidence="1" type="ORF">O6H91_21G013200</name>
</gene>
<accession>A0ACC2AJU1</accession>
<keyword evidence="2" id="KW-1185">Reference proteome</keyword>
<dbReference type="Proteomes" id="UP001162992">
    <property type="component" value="Chromosome 21"/>
</dbReference>
<proteinExistence type="predicted"/>
<dbReference type="EMBL" id="CM055112">
    <property type="protein sequence ID" value="KAJ7517179.1"/>
    <property type="molecule type" value="Genomic_DNA"/>
</dbReference>
<evidence type="ECO:0000313" key="2">
    <source>
        <dbReference type="Proteomes" id="UP001162992"/>
    </source>
</evidence>
<name>A0ACC2AJU1_DIPCM</name>
<evidence type="ECO:0000313" key="1">
    <source>
        <dbReference type="EMBL" id="KAJ7517179.1"/>
    </source>
</evidence>
<organism evidence="1 2">
    <name type="scientific">Diphasiastrum complanatum</name>
    <name type="common">Issler's clubmoss</name>
    <name type="synonym">Lycopodium complanatum</name>
    <dbReference type="NCBI Taxonomy" id="34168"/>
    <lineage>
        <taxon>Eukaryota</taxon>
        <taxon>Viridiplantae</taxon>
        <taxon>Streptophyta</taxon>
        <taxon>Embryophyta</taxon>
        <taxon>Tracheophyta</taxon>
        <taxon>Lycopodiopsida</taxon>
        <taxon>Lycopodiales</taxon>
        <taxon>Lycopodiaceae</taxon>
        <taxon>Lycopodioideae</taxon>
        <taxon>Diphasiastrum</taxon>
    </lineage>
</organism>
<protein>
    <submittedName>
        <fullName evidence="1">Uncharacterized protein</fullName>
    </submittedName>
</protein>